<dbReference type="PROSITE" id="PS51900">
    <property type="entry name" value="CB"/>
    <property type="match status" value="1"/>
</dbReference>
<dbReference type="EMBL" id="BMEO01000004">
    <property type="protein sequence ID" value="GGF92296.1"/>
    <property type="molecule type" value="Genomic_DNA"/>
</dbReference>
<evidence type="ECO:0000313" key="13">
    <source>
        <dbReference type="EMBL" id="GGF92296.1"/>
    </source>
</evidence>
<evidence type="ECO:0000256" key="1">
    <source>
        <dbReference type="ARBA" id="ARBA00004496"/>
    </source>
</evidence>
<keyword evidence="8 10" id="KW-0233">DNA recombination</keyword>
<evidence type="ECO:0000256" key="7">
    <source>
        <dbReference type="ARBA" id="ARBA00023125"/>
    </source>
</evidence>
<feature type="active site" evidence="10">
    <location>
        <position position="242"/>
    </location>
</feature>
<evidence type="ECO:0000256" key="5">
    <source>
        <dbReference type="ARBA" id="ARBA00022829"/>
    </source>
</evidence>
<comment type="similarity">
    <text evidence="2">Belongs to the 'phage' integrase family. XerD subfamily.</text>
</comment>
<organism evidence="13 14">
    <name type="scientific">Marinicella pacifica</name>
    <dbReference type="NCBI Taxonomy" id="1171543"/>
    <lineage>
        <taxon>Bacteria</taxon>
        <taxon>Pseudomonadati</taxon>
        <taxon>Pseudomonadota</taxon>
        <taxon>Gammaproteobacteria</taxon>
        <taxon>Lysobacterales</taxon>
        <taxon>Marinicellaceae</taxon>
        <taxon>Marinicella</taxon>
    </lineage>
</organism>
<evidence type="ECO:0000313" key="14">
    <source>
        <dbReference type="Proteomes" id="UP000605253"/>
    </source>
</evidence>
<evidence type="ECO:0000256" key="9">
    <source>
        <dbReference type="ARBA" id="ARBA00023306"/>
    </source>
</evidence>
<comment type="function">
    <text evidence="10">Site-specific tyrosine recombinase, which acts by catalyzing the cutting and rejoining of the recombining DNA molecules. The XerC-XerD complex is essential to convert dimers of the bacterial chromosome into monomers to permit their segregation at cell division. It also contributes to the segregational stability of plasmids.</text>
</comment>
<evidence type="ECO:0000256" key="4">
    <source>
        <dbReference type="ARBA" id="ARBA00022618"/>
    </source>
</evidence>
<dbReference type="PANTHER" id="PTHR30349:SF81">
    <property type="entry name" value="TYROSINE RECOMBINASE XERC"/>
    <property type="match status" value="1"/>
</dbReference>
<dbReference type="GO" id="GO:0051301">
    <property type="term" value="P:cell division"/>
    <property type="evidence" value="ECO:0007669"/>
    <property type="project" value="UniProtKB-KW"/>
</dbReference>
<keyword evidence="3 10" id="KW-0963">Cytoplasm</keyword>
<dbReference type="GO" id="GO:0006313">
    <property type="term" value="P:DNA transposition"/>
    <property type="evidence" value="ECO:0007669"/>
    <property type="project" value="UniProtKB-UniRule"/>
</dbReference>
<name>A0A917CLA1_9GAMM</name>
<dbReference type="InterPro" id="IPR011010">
    <property type="entry name" value="DNA_brk_join_enz"/>
</dbReference>
<feature type="domain" description="Core-binding (CB)" evidence="12">
    <location>
        <begin position="2"/>
        <end position="87"/>
    </location>
</feature>
<feature type="active site" description="O-(3'-phospho-DNA)-tyrosine intermediate" evidence="10">
    <location>
        <position position="277"/>
    </location>
</feature>
<feature type="domain" description="Tyr recombinase" evidence="11">
    <location>
        <begin position="108"/>
        <end position="290"/>
    </location>
</feature>
<dbReference type="Proteomes" id="UP000605253">
    <property type="component" value="Unassembled WGS sequence"/>
</dbReference>
<evidence type="ECO:0000256" key="2">
    <source>
        <dbReference type="ARBA" id="ARBA00010450"/>
    </source>
</evidence>
<dbReference type="HAMAP" id="MF_01808">
    <property type="entry name" value="Recomb_XerC_XerD"/>
    <property type="match status" value="1"/>
</dbReference>
<evidence type="ECO:0000256" key="8">
    <source>
        <dbReference type="ARBA" id="ARBA00023172"/>
    </source>
</evidence>
<keyword evidence="4 10" id="KW-0132">Cell division</keyword>
<evidence type="ECO:0000259" key="12">
    <source>
        <dbReference type="PROSITE" id="PS51900"/>
    </source>
</evidence>
<dbReference type="SUPFAM" id="SSF47823">
    <property type="entry name" value="lambda integrase-like, N-terminal domain"/>
    <property type="match status" value="1"/>
</dbReference>
<dbReference type="InterPro" id="IPR004107">
    <property type="entry name" value="Integrase_SAM-like_N"/>
</dbReference>
<dbReference type="NCBIfam" id="TIGR02225">
    <property type="entry name" value="recomb_XerD"/>
    <property type="match status" value="1"/>
</dbReference>
<dbReference type="GO" id="GO:0003677">
    <property type="term" value="F:DNA binding"/>
    <property type="evidence" value="ECO:0007669"/>
    <property type="project" value="UniProtKB-UniRule"/>
</dbReference>
<dbReference type="InterPro" id="IPR010998">
    <property type="entry name" value="Integrase_recombinase_N"/>
</dbReference>
<dbReference type="Gene3D" id="1.10.443.10">
    <property type="entry name" value="Intergrase catalytic core"/>
    <property type="match status" value="1"/>
</dbReference>
<protein>
    <recommendedName>
        <fullName evidence="10">Tyrosine recombinase XerC</fullName>
    </recommendedName>
</protein>
<keyword evidence="5 10" id="KW-0159">Chromosome partition</keyword>
<dbReference type="InterPro" id="IPR044068">
    <property type="entry name" value="CB"/>
</dbReference>
<dbReference type="GO" id="GO:0009037">
    <property type="term" value="F:tyrosine-based site-specific recombinase activity"/>
    <property type="evidence" value="ECO:0007669"/>
    <property type="project" value="UniProtKB-UniRule"/>
</dbReference>
<dbReference type="GO" id="GO:0005737">
    <property type="term" value="C:cytoplasm"/>
    <property type="evidence" value="ECO:0007669"/>
    <property type="project" value="UniProtKB-SubCell"/>
</dbReference>
<dbReference type="Pfam" id="PF02899">
    <property type="entry name" value="Phage_int_SAM_1"/>
    <property type="match status" value="1"/>
</dbReference>
<comment type="similarity">
    <text evidence="10">Belongs to the 'phage' integrase family. XerC subfamily.</text>
</comment>
<dbReference type="PANTHER" id="PTHR30349">
    <property type="entry name" value="PHAGE INTEGRASE-RELATED"/>
    <property type="match status" value="1"/>
</dbReference>
<comment type="subcellular location">
    <subcellularLocation>
        <location evidence="1 10">Cytoplasm</location>
    </subcellularLocation>
</comment>
<dbReference type="GO" id="GO:0007059">
    <property type="term" value="P:chromosome segregation"/>
    <property type="evidence" value="ECO:0007669"/>
    <property type="project" value="UniProtKB-UniRule"/>
</dbReference>
<feature type="active site" evidence="10">
    <location>
        <position position="148"/>
    </location>
</feature>
<accession>A0A917CLA1</accession>
<dbReference type="Gene3D" id="1.10.150.130">
    <property type="match status" value="1"/>
</dbReference>
<dbReference type="InterPro" id="IPR013762">
    <property type="entry name" value="Integrase-like_cat_sf"/>
</dbReference>
<sequence length="296" mass="34083">MPQETEFIDQFINYLHLEKGLSRHSLQAYQTDIRQFLRFLQDKSWEVLTISAEQAGHYVASLNTRQLNAATKARKISALRHFYRFFQSNQQVKDNPFAQIVMPKQSPLVPKPMSEEYIDKLLQQPATETDIGLRDKCLLELMYATGVRVSEAVSLKANQINLNQGVIRVIGKGNKERLVPIGEEATDWLLKHLKNNPLFTHNNPEKWVFKNQKGTIMSRQACWYRIKKYAQSAGIHPLPSPHVLRHSFATHLLNHDADLRVIQLLLGHSDLSTTQIYTLVAKEKLKSLHVKHHPRG</sequence>
<comment type="subunit">
    <text evidence="10">Forms a cyclic heterotetrameric complex composed of two molecules of XerC and two molecules of XerD.</text>
</comment>
<gene>
    <name evidence="13" type="primary">xerD</name>
    <name evidence="10" type="synonym">xerC</name>
    <name evidence="13" type="ORF">GCM10011365_11870</name>
</gene>
<evidence type="ECO:0000259" key="11">
    <source>
        <dbReference type="PROSITE" id="PS51898"/>
    </source>
</evidence>
<dbReference type="NCBIfam" id="NF001399">
    <property type="entry name" value="PRK00283.1"/>
    <property type="match status" value="1"/>
</dbReference>
<evidence type="ECO:0000256" key="3">
    <source>
        <dbReference type="ARBA" id="ARBA00022490"/>
    </source>
</evidence>
<dbReference type="RefSeq" id="WP_188364789.1">
    <property type="nucleotide sequence ID" value="NZ_BAABJF010000015.1"/>
</dbReference>
<dbReference type="InterPro" id="IPR011932">
    <property type="entry name" value="Recomb_XerD"/>
</dbReference>
<reference evidence="13" key="1">
    <citation type="journal article" date="2014" name="Int. J. Syst. Evol. Microbiol.">
        <title>Complete genome sequence of Corynebacterium casei LMG S-19264T (=DSM 44701T), isolated from a smear-ripened cheese.</title>
        <authorList>
            <consortium name="US DOE Joint Genome Institute (JGI-PGF)"/>
            <person name="Walter F."/>
            <person name="Albersmeier A."/>
            <person name="Kalinowski J."/>
            <person name="Ruckert C."/>
        </authorList>
    </citation>
    <scope>NUCLEOTIDE SEQUENCE</scope>
    <source>
        <strain evidence="13">CGMCC 1.12181</strain>
    </source>
</reference>
<dbReference type="InterPro" id="IPR023009">
    <property type="entry name" value="Tyrosine_recombinase_XerC/XerD"/>
</dbReference>
<dbReference type="Pfam" id="PF00589">
    <property type="entry name" value="Phage_integrase"/>
    <property type="match status" value="1"/>
</dbReference>
<dbReference type="SUPFAM" id="SSF56349">
    <property type="entry name" value="DNA breaking-rejoining enzymes"/>
    <property type="match status" value="1"/>
</dbReference>
<feature type="active site" evidence="10">
    <location>
        <position position="268"/>
    </location>
</feature>
<dbReference type="PROSITE" id="PS51898">
    <property type="entry name" value="TYR_RECOMBINASE"/>
    <property type="match status" value="1"/>
</dbReference>
<dbReference type="InterPro" id="IPR050090">
    <property type="entry name" value="Tyrosine_recombinase_XerCD"/>
</dbReference>
<keyword evidence="6 10" id="KW-0229">DNA integration</keyword>
<evidence type="ECO:0000256" key="10">
    <source>
        <dbReference type="HAMAP-Rule" id="MF_01808"/>
    </source>
</evidence>
<dbReference type="CDD" id="cd00798">
    <property type="entry name" value="INT_XerDC_C"/>
    <property type="match status" value="1"/>
</dbReference>
<evidence type="ECO:0000256" key="6">
    <source>
        <dbReference type="ARBA" id="ARBA00022908"/>
    </source>
</evidence>
<reference evidence="13" key="2">
    <citation type="submission" date="2020-09" db="EMBL/GenBank/DDBJ databases">
        <authorList>
            <person name="Sun Q."/>
            <person name="Zhou Y."/>
        </authorList>
    </citation>
    <scope>NUCLEOTIDE SEQUENCE</scope>
    <source>
        <strain evidence="13">CGMCC 1.12181</strain>
    </source>
</reference>
<proteinExistence type="inferred from homology"/>
<keyword evidence="7 10" id="KW-0238">DNA-binding</keyword>
<dbReference type="AlphaFoldDB" id="A0A917CLA1"/>
<feature type="active site" evidence="10">
    <location>
        <position position="245"/>
    </location>
</feature>
<comment type="caution">
    <text evidence="13">The sequence shown here is derived from an EMBL/GenBank/DDBJ whole genome shotgun (WGS) entry which is preliminary data.</text>
</comment>
<feature type="active site" evidence="10">
    <location>
        <position position="172"/>
    </location>
</feature>
<keyword evidence="14" id="KW-1185">Reference proteome</keyword>
<keyword evidence="9 10" id="KW-0131">Cell cycle</keyword>
<dbReference type="InterPro" id="IPR002104">
    <property type="entry name" value="Integrase_catalytic"/>
</dbReference>